<name>A0ABW5ZC35_9BACL</name>
<dbReference type="GO" id="GO:0016746">
    <property type="term" value="F:acyltransferase activity"/>
    <property type="evidence" value="ECO:0007669"/>
    <property type="project" value="UniProtKB-KW"/>
</dbReference>
<dbReference type="RefSeq" id="WP_204730198.1">
    <property type="nucleotide sequence ID" value="NZ_JAFBDK010000014.1"/>
</dbReference>
<dbReference type="InterPro" id="IPR000182">
    <property type="entry name" value="GNAT_dom"/>
</dbReference>
<comment type="caution">
    <text evidence="2">The sequence shown here is derived from an EMBL/GenBank/DDBJ whole genome shotgun (WGS) entry which is preliminary data.</text>
</comment>
<dbReference type="EC" id="2.3.-.-" evidence="2"/>
<keyword evidence="2" id="KW-0012">Acyltransferase</keyword>
<evidence type="ECO:0000313" key="2">
    <source>
        <dbReference type="EMBL" id="MFD2910469.1"/>
    </source>
</evidence>
<dbReference type="PROSITE" id="PS51186">
    <property type="entry name" value="GNAT"/>
    <property type="match status" value="1"/>
</dbReference>
<organism evidence="2 3">
    <name type="scientific">Jeotgalibacillus terrae</name>
    <dbReference type="NCBI Taxonomy" id="587735"/>
    <lineage>
        <taxon>Bacteria</taxon>
        <taxon>Bacillati</taxon>
        <taxon>Bacillota</taxon>
        <taxon>Bacilli</taxon>
        <taxon>Bacillales</taxon>
        <taxon>Caryophanaceae</taxon>
        <taxon>Jeotgalibacillus</taxon>
    </lineage>
</organism>
<feature type="domain" description="N-acetyltransferase" evidence="1">
    <location>
        <begin position="10"/>
        <end position="169"/>
    </location>
</feature>
<dbReference type="Pfam" id="PF13302">
    <property type="entry name" value="Acetyltransf_3"/>
    <property type="match status" value="1"/>
</dbReference>
<evidence type="ECO:0000259" key="1">
    <source>
        <dbReference type="PROSITE" id="PS51186"/>
    </source>
</evidence>
<evidence type="ECO:0000313" key="3">
    <source>
        <dbReference type="Proteomes" id="UP001597561"/>
    </source>
</evidence>
<keyword evidence="3" id="KW-1185">Reference proteome</keyword>
<dbReference type="PANTHER" id="PTHR43415:SF3">
    <property type="entry name" value="GNAT-FAMILY ACETYLTRANSFERASE"/>
    <property type="match status" value="1"/>
</dbReference>
<dbReference type="Proteomes" id="UP001597561">
    <property type="component" value="Unassembled WGS sequence"/>
</dbReference>
<reference evidence="3" key="1">
    <citation type="journal article" date="2019" name="Int. J. Syst. Evol. Microbiol.">
        <title>The Global Catalogue of Microorganisms (GCM) 10K type strain sequencing project: providing services to taxonomists for standard genome sequencing and annotation.</title>
        <authorList>
            <consortium name="The Broad Institute Genomics Platform"/>
            <consortium name="The Broad Institute Genome Sequencing Center for Infectious Disease"/>
            <person name="Wu L."/>
            <person name="Ma J."/>
        </authorList>
    </citation>
    <scope>NUCLEOTIDE SEQUENCE [LARGE SCALE GENOMIC DNA]</scope>
    <source>
        <strain evidence="3">KCTC 13528</strain>
    </source>
</reference>
<protein>
    <submittedName>
        <fullName evidence="2">GNAT family N-acetyltransferase</fullName>
        <ecNumber evidence="2">2.3.-.-</ecNumber>
    </submittedName>
</protein>
<sequence>MDCCLVYKNIRLIPYNDDHDKNTVKWLNDEKIKSNFGLTKYVTIDSHKRWINSLKNTFIWAIYDPDTKNHCGNILLFVNYQHHSAFFQLYIGDSQSYGKKLGYYSLVCVINFAFKQLSINRIWLQVFPDNVSAISLYEKLGFKKEGIERLSHYFEGKYKDQLRYSLLEKEWEIF</sequence>
<dbReference type="Gene3D" id="3.40.630.30">
    <property type="match status" value="1"/>
</dbReference>
<dbReference type="InterPro" id="IPR016181">
    <property type="entry name" value="Acyl_CoA_acyltransferase"/>
</dbReference>
<dbReference type="EMBL" id="JBHUPG010000001">
    <property type="protein sequence ID" value="MFD2910469.1"/>
    <property type="molecule type" value="Genomic_DNA"/>
</dbReference>
<accession>A0ABW5ZC35</accession>
<gene>
    <name evidence="2" type="ORF">ACFS5P_01120</name>
</gene>
<dbReference type="SUPFAM" id="SSF55729">
    <property type="entry name" value="Acyl-CoA N-acyltransferases (Nat)"/>
    <property type="match status" value="1"/>
</dbReference>
<keyword evidence="2" id="KW-0808">Transferase</keyword>
<dbReference type="PANTHER" id="PTHR43415">
    <property type="entry name" value="SPERMIDINE N(1)-ACETYLTRANSFERASE"/>
    <property type="match status" value="1"/>
</dbReference>
<proteinExistence type="predicted"/>